<dbReference type="PATRIC" id="fig|1486262.3.peg.341"/>
<evidence type="ECO:0000313" key="1">
    <source>
        <dbReference type="EMBL" id="AJY44679.1"/>
    </source>
</evidence>
<gene>
    <name evidence="1" type="ORF">TM49_01660</name>
</gene>
<dbReference type="OrthoDB" id="8404818at2"/>
<dbReference type="EMBL" id="CP010803">
    <property type="protein sequence ID" value="AJY44679.1"/>
    <property type="molecule type" value="Genomic_DNA"/>
</dbReference>
<dbReference type="RefSeq" id="WP_045679258.1">
    <property type="nucleotide sequence ID" value="NZ_CP010803.1"/>
</dbReference>
<organism evidence="1 2">
    <name type="scientific">Martelella endophytica</name>
    <dbReference type="NCBI Taxonomy" id="1486262"/>
    <lineage>
        <taxon>Bacteria</taxon>
        <taxon>Pseudomonadati</taxon>
        <taxon>Pseudomonadota</taxon>
        <taxon>Alphaproteobacteria</taxon>
        <taxon>Hyphomicrobiales</taxon>
        <taxon>Aurantimonadaceae</taxon>
        <taxon>Martelella</taxon>
    </lineage>
</organism>
<dbReference type="AlphaFoldDB" id="A0A0D5LKF5"/>
<dbReference type="STRING" id="1486262.TM49_01660"/>
<accession>A0A0D5LKF5</accession>
<dbReference type="HOGENOM" id="CLU_1893686_0_0_5"/>
<dbReference type="Proteomes" id="UP000032611">
    <property type="component" value="Chromosome"/>
</dbReference>
<proteinExistence type="predicted"/>
<protein>
    <submittedName>
        <fullName evidence="1">Uncharacterized protein</fullName>
    </submittedName>
</protein>
<reference evidence="1 2" key="1">
    <citation type="journal article" date="2015" name="Genome Announc.">
        <title>Complete genome sequence of Martelella endophytica YC6887, which has antifungal activity associated with a halophyte.</title>
        <authorList>
            <person name="Khan A."/>
            <person name="Khan H."/>
            <person name="Chung E.J."/>
            <person name="Hossain M.T."/>
            <person name="Chung Y.R."/>
        </authorList>
    </citation>
    <scope>NUCLEOTIDE SEQUENCE [LARGE SCALE GENOMIC DNA]</scope>
    <source>
        <strain evidence="1">YC6887</strain>
    </source>
</reference>
<dbReference type="KEGG" id="mey:TM49_01660"/>
<evidence type="ECO:0000313" key="2">
    <source>
        <dbReference type="Proteomes" id="UP000032611"/>
    </source>
</evidence>
<sequence>MAEQKRFYVITDDAPWACLAVFGIGLYGLPDWAEVVDTSQGIDAIPSGSRYRACWHFETSNSRYMQRLVTERWAARELIAATEEFMDRLETKIAERDRVPSGPADDTISGVRADVVIVDEHHHQPKRERANKWH</sequence>
<name>A0A0D5LKF5_MAREN</name>
<keyword evidence="2" id="KW-1185">Reference proteome</keyword>